<dbReference type="SMART" id="SM00028">
    <property type="entry name" value="TPR"/>
    <property type="match status" value="2"/>
</dbReference>
<evidence type="ECO:0000313" key="1">
    <source>
        <dbReference type="EMBL" id="AJF05956.1"/>
    </source>
</evidence>
<sequence>MGRLTFIRMQIDLSPFHYLLPLLILGLVFGCSARIPETTSPSSTYASDKNRNGAFEQRLHEAEQSLAREIQAAPSETEKYLRRAEILEILQLEKEALQVLGQALNSSPTPSQKQKLIYRMAVLRALKLGDNAAAAQDLEQLTPESLFRLDAEAAVEIARNNPEAALRHLAQAASLAQNHDEQALVLYHQALAFQKMGEEDKAVAALYHAINRAENRVLIKDIERLWEVLDTRSP</sequence>
<proteinExistence type="predicted"/>
<dbReference type="PROSITE" id="PS51257">
    <property type="entry name" value="PROKAR_LIPOPROTEIN"/>
    <property type="match status" value="1"/>
</dbReference>
<dbReference type="Gene3D" id="1.25.40.10">
    <property type="entry name" value="Tetratricopeptide repeat domain"/>
    <property type="match status" value="1"/>
</dbReference>
<dbReference type="InterPro" id="IPR011990">
    <property type="entry name" value="TPR-like_helical_dom_sf"/>
</dbReference>
<accession>A0A0B5FQT6</accession>
<dbReference type="SUPFAM" id="SSF48452">
    <property type="entry name" value="TPR-like"/>
    <property type="match status" value="1"/>
</dbReference>
<dbReference type="STRING" id="483547.GSUB_04415"/>
<evidence type="ECO:0000313" key="2">
    <source>
        <dbReference type="Proteomes" id="UP000035036"/>
    </source>
</evidence>
<organism evidence="1 2">
    <name type="scientific">Geoalkalibacter subterraneus</name>
    <dbReference type="NCBI Taxonomy" id="483547"/>
    <lineage>
        <taxon>Bacteria</taxon>
        <taxon>Pseudomonadati</taxon>
        <taxon>Thermodesulfobacteriota</taxon>
        <taxon>Desulfuromonadia</taxon>
        <taxon>Desulfuromonadales</taxon>
        <taxon>Geoalkalibacteraceae</taxon>
        <taxon>Geoalkalibacter</taxon>
    </lineage>
</organism>
<dbReference type="InterPro" id="IPR019734">
    <property type="entry name" value="TPR_rpt"/>
</dbReference>
<keyword evidence="2" id="KW-1185">Reference proteome</keyword>
<dbReference type="KEGG" id="gsb:GSUB_04415"/>
<dbReference type="Proteomes" id="UP000035036">
    <property type="component" value="Chromosome"/>
</dbReference>
<evidence type="ECO:0008006" key="3">
    <source>
        <dbReference type="Google" id="ProtNLM"/>
    </source>
</evidence>
<dbReference type="HOGENOM" id="CLU_1183675_0_0_7"/>
<name>A0A0B5FQT6_9BACT</name>
<protein>
    <recommendedName>
        <fullName evidence="3">Tetratricopeptide repeat-like domain-containing protein</fullName>
    </recommendedName>
</protein>
<dbReference type="AlphaFoldDB" id="A0A0B5FQT6"/>
<dbReference type="EMBL" id="CP010311">
    <property type="protein sequence ID" value="AJF05956.1"/>
    <property type="molecule type" value="Genomic_DNA"/>
</dbReference>
<gene>
    <name evidence="1" type="ORF">GSUB_04415</name>
</gene>
<reference evidence="1 2" key="1">
    <citation type="journal article" date="2015" name="Genome Announc.">
        <title>Genomes of Geoalkalibacter ferrihydriticus Z-0531T and Geoalkalibacter subterraneus Red1T, Two Haloalkaliphilic Metal-Reducing Deltaproteobacteria.</title>
        <authorList>
            <person name="Badalamenti J.P."/>
            <person name="Krajmalnik-Brown R."/>
            <person name="Torres C.I."/>
            <person name="Bond D.R."/>
        </authorList>
    </citation>
    <scope>NUCLEOTIDE SEQUENCE [LARGE SCALE GENOMIC DNA]</scope>
    <source>
        <strain evidence="1 2">Red1</strain>
    </source>
</reference>